<keyword evidence="2" id="KW-1185">Reference proteome</keyword>
<proteinExistence type="predicted"/>
<comment type="caution">
    <text evidence="1">The sequence shown here is derived from an EMBL/GenBank/DDBJ whole genome shotgun (WGS) entry which is preliminary data.</text>
</comment>
<reference evidence="1 2" key="2">
    <citation type="journal article" date="2017" name="Genome Biol.">
        <title>New reference genome sequences of hot pepper reveal the massive evolution of plant disease-resistance genes by retroduplication.</title>
        <authorList>
            <person name="Kim S."/>
            <person name="Park J."/>
            <person name="Yeom S.I."/>
            <person name="Kim Y.M."/>
            <person name="Seo E."/>
            <person name="Kim K.T."/>
            <person name="Kim M.S."/>
            <person name="Lee J.M."/>
            <person name="Cheong K."/>
            <person name="Shin H.S."/>
            <person name="Kim S.B."/>
            <person name="Han K."/>
            <person name="Lee J."/>
            <person name="Park M."/>
            <person name="Lee H.A."/>
            <person name="Lee H.Y."/>
            <person name="Lee Y."/>
            <person name="Oh S."/>
            <person name="Lee J.H."/>
            <person name="Choi E."/>
            <person name="Choi E."/>
            <person name="Lee S.E."/>
            <person name="Jeon J."/>
            <person name="Kim H."/>
            <person name="Choi G."/>
            <person name="Song H."/>
            <person name="Lee J."/>
            <person name="Lee S.C."/>
            <person name="Kwon J.K."/>
            <person name="Lee H.Y."/>
            <person name="Koo N."/>
            <person name="Hong Y."/>
            <person name="Kim R.W."/>
            <person name="Kang W.H."/>
            <person name="Huh J.H."/>
            <person name="Kang B.C."/>
            <person name="Yang T.J."/>
            <person name="Lee Y.H."/>
            <person name="Bennetzen J.L."/>
            <person name="Choi D."/>
        </authorList>
    </citation>
    <scope>NUCLEOTIDE SEQUENCE [LARGE SCALE GENOMIC DNA]</scope>
    <source>
        <strain evidence="2">cv. CM334</strain>
    </source>
</reference>
<accession>A0A2G2Z6U2</accession>
<dbReference type="PANTHER" id="PTHR15140:SF52">
    <property type="entry name" value="LATE BLIGHT RESISTANCE PROTEIN HOMOLOG R1A-4"/>
    <property type="match status" value="1"/>
</dbReference>
<evidence type="ECO:0000313" key="1">
    <source>
        <dbReference type="EMBL" id="PHT77689.1"/>
    </source>
</evidence>
<organism evidence="1 2">
    <name type="scientific">Capsicum annuum</name>
    <name type="common">Capsicum pepper</name>
    <dbReference type="NCBI Taxonomy" id="4072"/>
    <lineage>
        <taxon>Eukaryota</taxon>
        <taxon>Viridiplantae</taxon>
        <taxon>Streptophyta</taxon>
        <taxon>Embryophyta</taxon>
        <taxon>Tracheophyta</taxon>
        <taxon>Spermatophyta</taxon>
        <taxon>Magnoliopsida</taxon>
        <taxon>eudicotyledons</taxon>
        <taxon>Gunneridae</taxon>
        <taxon>Pentapetalae</taxon>
        <taxon>asterids</taxon>
        <taxon>lamiids</taxon>
        <taxon>Solanales</taxon>
        <taxon>Solanaceae</taxon>
        <taxon>Solanoideae</taxon>
        <taxon>Capsiceae</taxon>
        <taxon>Capsicum</taxon>
    </lineage>
</organism>
<dbReference type="PANTHER" id="PTHR15140">
    <property type="entry name" value="TUBULIN-SPECIFIC CHAPERONE E"/>
    <property type="match status" value="1"/>
</dbReference>
<dbReference type="EMBL" id="AYRZ02000006">
    <property type="protein sequence ID" value="PHT77689.1"/>
    <property type="molecule type" value="Genomic_DNA"/>
</dbReference>
<dbReference type="Gramene" id="PHT77689">
    <property type="protein sequence ID" value="PHT77689"/>
    <property type="gene ID" value="T459_15741"/>
</dbReference>
<protein>
    <submittedName>
        <fullName evidence="1">Uncharacterized protein</fullName>
    </submittedName>
</protein>
<dbReference type="Proteomes" id="UP000222542">
    <property type="component" value="Unassembled WGS sequence"/>
</dbReference>
<dbReference type="AlphaFoldDB" id="A0A2G2Z6U2"/>
<sequence>MRTIFQGRNGEESFSVLEKLTLWECCKLTEIPPNLGDIGSSKIIQLVESPQLKDSALEIKQYVEDITGEDRLQILGLDNIPLSKTEPFPAPPSSSAILSSPPSLCAAAIPSNASLLLPDSRDFNCGTFKLIKFGRQAHTTWREISTSLSPREP</sequence>
<evidence type="ECO:0000313" key="2">
    <source>
        <dbReference type="Proteomes" id="UP000222542"/>
    </source>
</evidence>
<gene>
    <name evidence="1" type="ORF">T459_15741</name>
</gene>
<reference evidence="1 2" key="1">
    <citation type="journal article" date="2014" name="Nat. Genet.">
        <title>Genome sequence of the hot pepper provides insights into the evolution of pungency in Capsicum species.</title>
        <authorList>
            <person name="Kim S."/>
            <person name="Park M."/>
            <person name="Yeom S.I."/>
            <person name="Kim Y.M."/>
            <person name="Lee J.M."/>
            <person name="Lee H.A."/>
            <person name="Seo E."/>
            <person name="Choi J."/>
            <person name="Cheong K."/>
            <person name="Kim K.T."/>
            <person name="Jung K."/>
            <person name="Lee G.W."/>
            <person name="Oh S.K."/>
            <person name="Bae C."/>
            <person name="Kim S.B."/>
            <person name="Lee H.Y."/>
            <person name="Kim S.Y."/>
            <person name="Kim M.S."/>
            <person name="Kang B.C."/>
            <person name="Jo Y.D."/>
            <person name="Yang H.B."/>
            <person name="Jeong H.J."/>
            <person name="Kang W.H."/>
            <person name="Kwon J.K."/>
            <person name="Shin C."/>
            <person name="Lim J.Y."/>
            <person name="Park J.H."/>
            <person name="Huh J.H."/>
            <person name="Kim J.S."/>
            <person name="Kim B.D."/>
            <person name="Cohen O."/>
            <person name="Paran I."/>
            <person name="Suh M.C."/>
            <person name="Lee S.B."/>
            <person name="Kim Y.K."/>
            <person name="Shin Y."/>
            <person name="Noh S.J."/>
            <person name="Park J."/>
            <person name="Seo Y.S."/>
            <person name="Kwon S.Y."/>
            <person name="Kim H.A."/>
            <person name="Park J.M."/>
            <person name="Kim H.J."/>
            <person name="Choi S.B."/>
            <person name="Bosland P.W."/>
            <person name="Reeves G."/>
            <person name="Jo S.H."/>
            <person name="Lee B.W."/>
            <person name="Cho H.T."/>
            <person name="Choi H.S."/>
            <person name="Lee M.S."/>
            <person name="Yu Y."/>
            <person name="Do Choi Y."/>
            <person name="Park B.S."/>
            <person name="van Deynze A."/>
            <person name="Ashrafi H."/>
            <person name="Hill T."/>
            <person name="Kim W.T."/>
            <person name="Pai H.S."/>
            <person name="Ahn H.K."/>
            <person name="Yeam I."/>
            <person name="Giovannoni J.J."/>
            <person name="Rose J.K."/>
            <person name="Sorensen I."/>
            <person name="Lee S.J."/>
            <person name="Kim R.W."/>
            <person name="Choi I.Y."/>
            <person name="Choi B.S."/>
            <person name="Lim J.S."/>
            <person name="Lee Y.H."/>
            <person name="Choi D."/>
        </authorList>
    </citation>
    <scope>NUCLEOTIDE SEQUENCE [LARGE SCALE GENOMIC DNA]</scope>
    <source>
        <strain evidence="2">cv. CM334</strain>
    </source>
</reference>
<name>A0A2G2Z6U2_CAPAN</name>